<protein>
    <recommendedName>
        <fullName evidence="4">DJ-1/PfpI domain-containing protein</fullName>
    </recommendedName>
</protein>
<dbReference type="Proteomes" id="UP000002139">
    <property type="component" value="Chromosome"/>
</dbReference>
<dbReference type="KEGG" id="scl:sce4762"/>
<organism evidence="2 3">
    <name type="scientific">Sorangium cellulosum (strain So ce56)</name>
    <name type="common">Polyangium cellulosum (strain So ce56)</name>
    <dbReference type="NCBI Taxonomy" id="448385"/>
    <lineage>
        <taxon>Bacteria</taxon>
        <taxon>Pseudomonadati</taxon>
        <taxon>Myxococcota</taxon>
        <taxon>Polyangia</taxon>
        <taxon>Polyangiales</taxon>
        <taxon>Polyangiaceae</taxon>
        <taxon>Sorangium</taxon>
    </lineage>
</organism>
<feature type="region of interest" description="Disordered" evidence="1">
    <location>
        <begin position="1"/>
        <end position="21"/>
    </location>
</feature>
<name>A9FEU8_SORC5</name>
<keyword evidence="3" id="KW-1185">Reference proteome</keyword>
<accession>A9FEU8</accession>
<gene>
    <name evidence="2" type="ordered locus">sce4762</name>
</gene>
<dbReference type="AlphaFoldDB" id="A9FEU8"/>
<proteinExistence type="predicted"/>
<dbReference type="SUPFAM" id="SSF52317">
    <property type="entry name" value="Class I glutamine amidotransferase-like"/>
    <property type="match status" value="1"/>
</dbReference>
<reference evidence="2 3" key="1">
    <citation type="journal article" date="2007" name="Nat. Biotechnol.">
        <title>Complete genome sequence of the myxobacterium Sorangium cellulosum.</title>
        <authorList>
            <person name="Schneiker S."/>
            <person name="Perlova O."/>
            <person name="Kaiser O."/>
            <person name="Gerth K."/>
            <person name="Alici A."/>
            <person name="Altmeyer M.O."/>
            <person name="Bartels D."/>
            <person name="Bekel T."/>
            <person name="Beyer S."/>
            <person name="Bode E."/>
            <person name="Bode H.B."/>
            <person name="Bolten C.J."/>
            <person name="Choudhuri J.V."/>
            <person name="Doss S."/>
            <person name="Elnakady Y.A."/>
            <person name="Frank B."/>
            <person name="Gaigalat L."/>
            <person name="Goesmann A."/>
            <person name="Groeger C."/>
            <person name="Gross F."/>
            <person name="Jelsbak L."/>
            <person name="Jelsbak L."/>
            <person name="Kalinowski J."/>
            <person name="Kegler C."/>
            <person name="Knauber T."/>
            <person name="Konietzny S."/>
            <person name="Kopp M."/>
            <person name="Krause L."/>
            <person name="Krug D."/>
            <person name="Linke B."/>
            <person name="Mahmud T."/>
            <person name="Martinez-Arias R."/>
            <person name="McHardy A.C."/>
            <person name="Merai M."/>
            <person name="Meyer F."/>
            <person name="Mormann S."/>
            <person name="Munoz-Dorado J."/>
            <person name="Perez J."/>
            <person name="Pradella S."/>
            <person name="Rachid S."/>
            <person name="Raddatz G."/>
            <person name="Rosenau F."/>
            <person name="Rueckert C."/>
            <person name="Sasse F."/>
            <person name="Scharfe M."/>
            <person name="Schuster S.C."/>
            <person name="Suen G."/>
            <person name="Treuner-Lange A."/>
            <person name="Velicer G.J."/>
            <person name="Vorholter F.-J."/>
            <person name="Weissman K.J."/>
            <person name="Welch R.D."/>
            <person name="Wenzel S.C."/>
            <person name="Whitworth D.E."/>
            <person name="Wilhelm S."/>
            <person name="Wittmann C."/>
            <person name="Bloecker H."/>
            <person name="Puehler A."/>
            <person name="Mueller R."/>
        </authorList>
    </citation>
    <scope>NUCLEOTIDE SEQUENCE [LARGE SCALE GENOMIC DNA]</scope>
    <source>
        <strain evidence="3">So ce56</strain>
    </source>
</reference>
<dbReference type="Gene3D" id="3.40.50.880">
    <property type="match status" value="1"/>
</dbReference>
<dbReference type="EMBL" id="AM746676">
    <property type="protein sequence ID" value="CAN94925.1"/>
    <property type="molecule type" value="Genomic_DNA"/>
</dbReference>
<sequence length="78" mass="8691">MRRRDHSQHPGTNASPCRRLPGSRRTAYRLVERGALFQPAAPWQEQVVVAERLVTGQNPASAAGVAEAMVRLFRPEAR</sequence>
<evidence type="ECO:0000313" key="2">
    <source>
        <dbReference type="EMBL" id="CAN94925.1"/>
    </source>
</evidence>
<dbReference type="STRING" id="448385.sce4762"/>
<dbReference type="HOGENOM" id="CLU_2620168_0_0_7"/>
<evidence type="ECO:0000313" key="3">
    <source>
        <dbReference type="Proteomes" id="UP000002139"/>
    </source>
</evidence>
<evidence type="ECO:0008006" key="4">
    <source>
        <dbReference type="Google" id="ProtNLM"/>
    </source>
</evidence>
<evidence type="ECO:0000256" key="1">
    <source>
        <dbReference type="SAM" id="MobiDB-lite"/>
    </source>
</evidence>
<dbReference type="InterPro" id="IPR029062">
    <property type="entry name" value="Class_I_gatase-like"/>
</dbReference>